<feature type="compositionally biased region" description="Acidic residues" evidence="2">
    <location>
        <begin position="35"/>
        <end position="46"/>
    </location>
</feature>
<feature type="compositionally biased region" description="Low complexity" evidence="2">
    <location>
        <begin position="426"/>
        <end position="439"/>
    </location>
</feature>
<proteinExistence type="predicted"/>
<evidence type="ECO:0000256" key="2">
    <source>
        <dbReference type="SAM" id="MobiDB-lite"/>
    </source>
</evidence>
<keyword evidence="1" id="KW-0862">Zinc</keyword>
<keyword evidence="5" id="KW-1185">Reference proteome</keyword>
<dbReference type="GO" id="GO:0008270">
    <property type="term" value="F:zinc ion binding"/>
    <property type="evidence" value="ECO:0007669"/>
    <property type="project" value="UniProtKB-KW"/>
</dbReference>
<dbReference type="OrthoDB" id="7467515at2759"/>
<feature type="region of interest" description="Disordered" evidence="2">
    <location>
        <begin position="413"/>
        <end position="496"/>
    </location>
</feature>
<dbReference type="Proteomes" id="UP000299102">
    <property type="component" value="Unassembled WGS sequence"/>
</dbReference>
<feature type="compositionally biased region" description="Low complexity" evidence="2">
    <location>
        <begin position="343"/>
        <end position="355"/>
    </location>
</feature>
<dbReference type="EMBL" id="BGZK01000314">
    <property type="protein sequence ID" value="GBP36102.1"/>
    <property type="molecule type" value="Genomic_DNA"/>
</dbReference>
<evidence type="ECO:0000256" key="1">
    <source>
        <dbReference type="PROSITE-ProRule" id="PRU00042"/>
    </source>
</evidence>
<dbReference type="SMART" id="SM00355">
    <property type="entry name" value="ZnF_C2H2"/>
    <property type="match status" value="2"/>
</dbReference>
<evidence type="ECO:0000313" key="4">
    <source>
        <dbReference type="EMBL" id="GBP36102.1"/>
    </source>
</evidence>
<name>A0A4C1VCT2_EUMVA</name>
<evidence type="ECO:0000259" key="3">
    <source>
        <dbReference type="PROSITE" id="PS50157"/>
    </source>
</evidence>
<feature type="domain" description="C2H2-type" evidence="3">
    <location>
        <begin position="624"/>
        <end position="648"/>
    </location>
</feature>
<evidence type="ECO:0000313" key="5">
    <source>
        <dbReference type="Proteomes" id="UP000299102"/>
    </source>
</evidence>
<feature type="region of interest" description="Disordered" evidence="2">
    <location>
        <begin position="864"/>
        <end position="949"/>
    </location>
</feature>
<feature type="compositionally biased region" description="Acidic residues" evidence="2">
    <location>
        <begin position="124"/>
        <end position="137"/>
    </location>
</feature>
<accession>A0A4C1VCT2</accession>
<feature type="compositionally biased region" description="Low complexity" evidence="2">
    <location>
        <begin position="744"/>
        <end position="756"/>
    </location>
</feature>
<protein>
    <recommendedName>
        <fullName evidence="3">C2H2-type domain-containing protein</fullName>
    </recommendedName>
</protein>
<dbReference type="PROSITE" id="PS50157">
    <property type="entry name" value="ZINC_FINGER_C2H2_2"/>
    <property type="match status" value="1"/>
</dbReference>
<feature type="region of interest" description="Disordered" evidence="2">
    <location>
        <begin position="244"/>
        <end position="285"/>
    </location>
</feature>
<gene>
    <name evidence="4" type="ORF">EVAR_93795_1</name>
</gene>
<feature type="region of interest" description="Disordered" evidence="2">
    <location>
        <begin position="781"/>
        <end position="844"/>
    </location>
</feature>
<dbReference type="AlphaFoldDB" id="A0A4C1VCT2"/>
<dbReference type="PROSITE" id="PS00028">
    <property type="entry name" value="ZINC_FINGER_C2H2_1"/>
    <property type="match status" value="2"/>
</dbReference>
<keyword evidence="1" id="KW-0479">Metal-binding</keyword>
<feature type="compositionally biased region" description="Low complexity" evidence="2">
    <location>
        <begin position="883"/>
        <end position="894"/>
    </location>
</feature>
<feature type="region of interest" description="Disordered" evidence="2">
    <location>
        <begin position="726"/>
        <end position="756"/>
    </location>
</feature>
<feature type="compositionally biased region" description="Polar residues" evidence="2">
    <location>
        <begin position="459"/>
        <end position="468"/>
    </location>
</feature>
<feature type="region of interest" description="Disordered" evidence="2">
    <location>
        <begin position="123"/>
        <end position="147"/>
    </location>
</feature>
<comment type="caution">
    <text evidence="4">The sequence shown here is derived from an EMBL/GenBank/DDBJ whole genome shotgun (WGS) entry which is preliminary data.</text>
</comment>
<feature type="compositionally biased region" description="Polar residues" evidence="2">
    <location>
        <begin position="786"/>
        <end position="798"/>
    </location>
</feature>
<organism evidence="4 5">
    <name type="scientific">Eumeta variegata</name>
    <name type="common">Bagworm moth</name>
    <name type="synonym">Eumeta japonica</name>
    <dbReference type="NCBI Taxonomy" id="151549"/>
    <lineage>
        <taxon>Eukaryota</taxon>
        <taxon>Metazoa</taxon>
        <taxon>Ecdysozoa</taxon>
        <taxon>Arthropoda</taxon>
        <taxon>Hexapoda</taxon>
        <taxon>Insecta</taxon>
        <taxon>Pterygota</taxon>
        <taxon>Neoptera</taxon>
        <taxon>Endopterygota</taxon>
        <taxon>Lepidoptera</taxon>
        <taxon>Glossata</taxon>
        <taxon>Ditrysia</taxon>
        <taxon>Tineoidea</taxon>
        <taxon>Psychidae</taxon>
        <taxon>Oiketicinae</taxon>
        <taxon>Eumeta</taxon>
    </lineage>
</organism>
<reference evidence="4 5" key="1">
    <citation type="journal article" date="2019" name="Commun. Biol.">
        <title>The bagworm genome reveals a unique fibroin gene that provides high tensile strength.</title>
        <authorList>
            <person name="Kono N."/>
            <person name="Nakamura H."/>
            <person name="Ohtoshi R."/>
            <person name="Tomita M."/>
            <person name="Numata K."/>
            <person name="Arakawa K."/>
        </authorList>
    </citation>
    <scope>NUCLEOTIDE SEQUENCE [LARGE SCALE GENOMIC DNA]</scope>
</reference>
<sequence>MTDIWLQQENIVVMSISFRQDEGEEDTAPVKTEATDEEPSDEEDEPAPAPQPAPPASATENVAKLLRQLQSSGALVRRPAAPVSPPKVDHRCVTCCLRFPDWGRLERHLIEHVSLPWVALERLPDDDETPPSSDDEGGSPALPAPTPAQDIARRLSNSGISIKKPSPANVTTNATATAALDKLSGLGFTIKKTTPVKEEKPDLPVAANSTPDILQKLGKLGGIKLKLKSEGSDTNSFKVVNGLKDFKTSDDEDSERDDEPRPSDEDDEPDADERPAAADATRLPVPALVRANVSAPPRPSSLKVEPIKIASGIQAAIRPARPVIKQTPKRVPGSESIRPPAPVSAQSLSAVSVSATEGSRSKILSPPTQSKEITTSSSPNRATTATQLMDNVVVKKEVDDDVQSGNVPLFAGQIKTERASPPVEEPAQAADPTPASAPASVTVKTEADTAGYGDAGQPLFSNDRTPTHSAAFASAPTPPLRQTPSQPLPPVTKTEESGVTIIEINGDSNDEDDDCCVVSATPAPDVKPLMPKIETPAYSSSVTSAYTSSSVATGNILATQLSGGGDARSDYYWNTSESKPPIDALQKSADELFESLLASTTKKENLSLADASEYISLDRLGSQHSCDVCNTRFTDVSLLDEHIRITGHCKSIVTPGSVSSAVLPYGASSNAIMSSLLPVKQLAEQVGKLSGSGGFTHQQNVMINIQAYPGAGGMMVPPQTYNPYGAGQPMGPGGPYQNPATGMYQPYPGQQPYGQPYQTPMSKAGFNATAPGMYATAPGTHAPPYSTASSGIQQSAYGQPTGHMNPPQSPLGMGPPNAAPGQVPSPQYPPHSSPGLMKPPTSSSGIRIQNVQTFAPGQGPIVSASGQVNTPTPVRMAGPTLGPVRPRVSAPPRSTYREAWRPYAGPNDPRRKSHRTAYASQKNATSGRGRRARRRNCQETIRYVAAGPT</sequence>
<feature type="compositionally biased region" description="Polar residues" evidence="2">
    <location>
        <begin position="366"/>
        <end position="387"/>
    </location>
</feature>
<feature type="region of interest" description="Disordered" evidence="2">
    <location>
        <begin position="320"/>
        <end position="387"/>
    </location>
</feature>
<dbReference type="InterPro" id="IPR013087">
    <property type="entry name" value="Znf_C2H2_type"/>
</dbReference>
<keyword evidence="1" id="KW-0863">Zinc-finger</keyword>
<feature type="compositionally biased region" description="Pro residues" evidence="2">
    <location>
        <begin position="476"/>
        <end position="490"/>
    </location>
</feature>
<feature type="region of interest" description="Disordered" evidence="2">
    <location>
        <begin position="15"/>
        <end position="60"/>
    </location>
</feature>